<dbReference type="AlphaFoldDB" id="A0A371G5R1"/>
<evidence type="ECO:0000313" key="3">
    <source>
        <dbReference type="EMBL" id="RDX85683.1"/>
    </source>
</evidence>
<dbReference type="InterPro" id="IPR057670">
    <property type="entry name" value="SH3_retrovirus"/>
</dbReference>
<dbReference type="OrthoDB" id="8048783at2759"/>
<feature type="domain" description="Reverse transcriptase Ty1/copia-type" evidence="1">
    <location>
        <begin position="169"/>
        <end position="226"/>
    </location>
</feature>
<name>A0A371G5R1_MUCPR</name>
<accession>A0A371G5R1</accession>
<reference evidence="3" key="1">
    <citation type="submission" date="2018-05" db="EMBL/GenBank/DDBJ databases">
        <title>Draft genome of Mucuna pruriens seed.</title>
        <authorList>
            <person name="Nnadi N.E."/>
            <person name="Vos R."/>
            <person name="Hasami M.H."/>
            <person name="Devisetty U.K."/>
            <person name="Aguiy J.C."/>
        </authorList>
    </citation>
    <scope>NUCLEOTIDE SEQUENCE [LARGE SCALE GENOMIC DNA]</scope>
    <source>
        <strain evidence="3">JCA_2017</strain>
    </source>
</reference>
<feature type="non-terminal residue" evidence="3">
    <location>
        <position position="1"/>
    </location>
</feature>
<organism evidence="3 4">
    <name type="scientific">Mucuna pruriens</name>
    <name type="common">Velvet bean</name>
    <name type="synonym">Dolichos pruriens</name>
    <dbReference type="NCBI Taxonomy" id="157652"/>
    <lineage>
        <taxon>Eukaryota</taxon>
        <taxon>Viridiplantae</taxon>
        <taxon>Streptophyta</taxon>
        <taxon>Embryophyta</taxon>
        <taxon>Tracheophyta</taxon>
        <taxon>Spermatophyta</taxon>
        <taxon>Magnoliopsida</taxon>
        <taxon>eudicotyledons</taxon>
        <taxon>Gunneridae</taxon>
        <taxon>Pentapetalae</taxon>
        <taxon>rosids</taxon>
        <taxon>fabids</taxon>
        <taxon>Fabales</taxon>
        <taxon>Fabaceae</taxon>
        <taxon>Papilionoideae</taxon>
        <taxon>50 kb inversion clade</taxon>
        <taxon>NPAAA clade</taxon>
        <taxon>indigoferoid/millettioid clade</taxon>
        <taxon>Phaseoleae</taxon>
        <taxon>Mucuna</taxon>
    </lineage>
</organism>
<keyword evidence="4" id="KW-1185">Reference proteome</keyword>
<evidence type="ECO:0000313" key="4">
    <source>
        <dbReference type="Proteomes" id="UP000257109"/>
    </source>
</evidence>
<evidence type="ECO:0000259" key="1">
    <source>
        <dbReference type="Pfam" id="PF07727"/>
    </source>
</evidence>
<comment type="caution">
    <text evidence="3">The sequence shown here is derived from an EMBL/GenBank/DDBJ whole genome shotgun (WGS) entry which is preliminary data.</text>
</comment>
<dbReference type="EMBL" id="QJKJ01006729">
    <property type="protein sequence ID" value="RDX85683.1"/>
    <property type="molecule type" value="Genomic_DNA"/>
</dbReference>
<evidence type="ECO:0000259" key="2">
    <source>
        <dbReference type="Pfam" id="PF25597"/>
    </source>
</evidence>
<feature type="domain" description="Retroviral polymerase SH3-like" evidence="2">
    <location>
        <begin position="2"/>
        <end position="38"/>
    </location>
</feature>
<proteinExistence type="predicted"/>
<dbReference type="Proteomes" id="UP000257109">
    <property type="component" value="Unassembled WGS sequence"/>
</dbReference>
<protein>
    <submittedName>
        <fullName evidence="3">Uncharacterized protein</fullName>
    </submittedName>
</protein>
<dbReference type="Pfam" id="PF25597">
    <property type="entry name" value="SH3_retrovirus"/>
    <property type="match status" value="1"/>
</dbReference>
<gene>
    <name evidence="3" type="ORF">CR513_33099</name>
</gene>
<sequence>MMFLGYDSIEAYKLYNFMSKKIVISNDVVVDESKDYTFIPNFVLIEKRDMMHLALLAKIEPMSFEQVIKELEWKTTMKEKLRVTEKNHMWELVTLPHNKKSIGQKACLNYNEVFAPVVRIETITLVMLQPFLESIFLNESLEEEVYVCKPPSFEVTEHENKKNRLLPFQLNFNKCTIEYEVYVRVIASDLMIVCLYVDDLLVIGSNTTNIDEFKKRITMKFEMTDL</sequence>
<dbReference type="Pfam" id="PF07727">
    <property type="entry name" value="RVT_2"/>
    <property type="match status" value="1"/>
</dbReference>
<dbReference type="InterPro" id="IPR013103">
    <property type="entry name" value="RVT_2"/>
</dbReference>